<evidence type="ECO:0000259" key="8">
    <source>
        <dbReference type="Pfam" id="PF08281"/>
    </source>
</evidence>
<dbReference type="InterPro" id="IPR013325">
    <property type="entry name" value="RNA_pol_sigma_r2"/>
</dbReference>
<evidence type="ECO:0000256" key="1">
    <source>
        <dbReference type="ARBA" id="ARBA00010641"/>
    </source>
</evidence>
<dbReference type="PANTHER" id="PTHR43133">
    <property type="entry name" value="RNA POLYMERASE ECF-TYPE SIGMA FACTO"/>
    <property type="match status" value="1"/>
</dbReference>
<dbReference type="InterPro" id="IPR039425">
    <property type="entry name" value="RNA_pol_sigma-70-like"/>
</dbReference>
<comment type="caution">
    <text evidence="9">The sequence shown here is derived from an EMBL/GenBank/DDBJ whole genome shotgun (WGS) entry which is preliminary data.</text>
</comment>
<organism evidence="9 10">
    <name type="scientific">Dyella koreensis</name>
    <dbReference type="NCBI Taxonomy" id="311235"/>
    <lineage>
        <taxon>Bacteria</taxon>
        <taxon>Pseudomonadati</taxon>
        <taxon>Pseudomonadota</taxon>
        <taxon>Gammaproteobacteria</taxon>
        <taxon>Lysobacterales</taxon>
        <taxon>Rhodanobacteraceae</taxon>
        <taxon>Dyella</taxon>
    </lineage>
</organism>
<keyword evidence="4" id="KW-0731">Sigma factor</keyword>
<keyword evidence="6" id="KW-0804">Transcription</keyword>
<dbReference type="SUPFAM" id="SSF88659">
    <property type="entry name" value="Sigma3 and sigma4 domains of RNA polymerase sigma factors"/>
    <property type="match status" value="1"/>
</dbReference>
<accession>A0ABW8K7G9</accession>
<evidence type="ECO:0000313" key="10">
    <source>
        <dbReference type="Proteomes" id="UP001620408"/>
    </source>
</evidence>
<dbReference type="NCBIfam" id="TIGR02937">
    <property type="entry name" value="sigma70-ECF"/>
    <property type="match status" value="1"/>
</dbReference>
<dbReference type="SUPFAM" id="SSF88946">
    <property type="entry name" value="Sigma2 domain of RNA polymerase sigma factors"/>
    <property type="match status" value="1"/>
</dbReference>
<gene>
    <name evidence="9" type="ORF">ISS97_16250</name>
</gene>
<evidence type="ECO:0000256" key="4">
    <source>
        <dbReference type="ARBA" id="ARBA00023082"/>
    </source>
</evidence>
<keyword evidence="3" id="KW-0805">Transcription regulation</keyword>
<protein>
    <submittedName>
        <fullName evidence="9">Sigma-70 family RNA polymerase sigma factor</fullName>
    </submittedName>
</protein>
<dbReference type="PANTHER" id="PTHR43133:SF8">
    <property type="entry name" value="RNA POLYMERASE SIGMA FACTOR HI_1459-RELATED"/>
    <property type="match status" value="1"/>
</dbReference>
<evidence type="ECO:0000256" key="3">
    <source>
        <dbReference type="ARBA" id="ARBA00023015"/>
    </source>
</evidence>
<dbReference type="InterPro" id="IPR013324">
    <property type="entry name" value="RNA_pol_sigma_r3/r4-like"/>
</dbReference>
<dbReference type="InterPro" id="IPR032710">
    <property type="entry name" value="NTF2-like_dom_sf"/>
</dbReference>
<keyword evidence="5" id="KW-0238">DNA-binding</keyword>
<dbReference type="Pfam" id="PF04542">
    <property type="entry name" value="Sigma70_r2"/>
    <property type="match status" value="1"/>
</dbReference>
<dbReference type="InterPro" id="IPR014284">
    <property type="entry name" value="RNA_pol_sigma-70_dom"/>
</dbReference>
<dbReference type="Gene3D" id="3.10.450.50">
    <property type="match status" value="1"/>
</dbReference>
<evidence type="ECO:0000256" key="2">
    <source>
        <dbReference type="ARBA" id="ARBA00011344"/>
    </source>
</evidence>
<dbReference type="CDD" id="cd06171">
    <property type="entry name" value="Sigma70_r4"/>
    <property type="match status" value="1"/>
</dbReference>
<reference evidence="9 10" key="1">
    <citation type="submission" date="2020-10" db="EMBL/GenBank/DDBJ databases">
        <title>Phylogeny of dyella-like bacteria.</title>
        <authorList>
            <person name="Fu J."/>
        </authorList>
    </citation>
    <scope>NUCLEOTIDE SEQUENCE [LARGE SCALE GENOMIC DNA]</scope>
    <source>
        <strain evidence="9 10">BB4</strain>
    </source>
</reference>
<evidence type="ECO:0000313" key="9">
    <source>
        <dbReference type="EMBL" id="MFK2918824.1"/>
    </source>
</evidence>
<feature type="domain" description="RNA polymerase sigma factor 70 region 4 type 2" evidence="8">
    <location>
        <begin position="127"/>
        <end position="170"/>
    </location>
</feature>
<dbReference type="Gene3D" id="1.10.1740.10">
    <property type="match status" value="1"/>
</dbReference>
<dbReference type="InterPro" id="IPR013249">
    <property type="entry name" value="RNA_pol_sigma70_r4_t2"/>
</dbReference>
<feature type="domain" description="RNA polymerase sigma-70 region 2" evidence="7">
    <location>
        <begin position="20"/>
        <end position="85"/>
    </location>
</feature>
<dbReference type="InterPro" id="IPR007627">
    <property type="entry name" value="RNA_pol_sigma70_r2"/>
</dbReference>
<sequence length="306" mass="34508">MTDDSLLATQHESRRRFLDLVADLRPELHRYCARMTGSIADGEDIVQDTLARAYYLLPDMGDMPALRPWLFRIAHNRALDHLRRYEARMGESLDAVHDTITDPAPDPGDVIAHQQAVRLAVSRFVDLPPAQRSCVILKDVLGHSLDEIGSLLELSLPAVKAALHRGRLRLRELAQVPPANLPPRETSPVVARYAALFNARDWDGVRAMLAEDVRLDLLARAQRTGRAVGDYMSNYQRYNDWRLAPAWLDSREVIAVFRTPEDAQPGYFIELTVEHGKVRLIRDFRYVSYVLQDALAAGLVVAEGTL</sequence>
<comment type="subunit">
    <text evidence="2">Interacts transiently with the RNA polymerase catalytic core formed by RpoA, RpoB, RpoC and RpoZ (2 alpha, 1 beta, 1 beta' and 1 omega subunit) to form the RNA polymerase holoenzyme that can initiate transcription.</text>
</comment>
<evidence type="ECO:0000256" key="5">
    <source>
        <dbReference type="ARBA" id="ARBA00023125"/>
    </source>
</evidence>
<dbReference type="RefSeq" id="WP_379983558.1">
    <property type="nucleotide sequence ID" value="NZ_JADIKD010000012.1"/>
</dbReference>
<comment type="similarity">
    <text evidence="1">Belongs to the sigma-70 factor family. ECF subfamily.</text>
</comment>
<name>A0ABW8K7G9_9GAMM</name>
<dbReference type="Gene3D" id="1.10.10.10">
    <property type="entry name" value="Winged helix-like DNA-binding domain superfamily/Winged helix DNA-binding domain"/>
    <property type="match status" value="1"/>
</dbReference>
<dbReference type="InterPro" id="IPR036388">
    <property type="entry name" value="WH-like_DNA-bd_sf"/>
</dbReference>
<dbReference type="Pfam" id="PF08281">
    <property type="entry name" value="Sigma70_r4_2"/>
    <property type="match status" value="1"/>
</dbReference>
<dbReference type="EMBL" id="JADIKD010000012">
    <property type="protein sequence ID" value="MFK2918824.1"/>
    <property type="molecule type" value="Genomic_DNA"/>
</dbReference>
<proteinExistence type="inferred from homology"/>
<dbReference type="Proteomes" id="UP001620408">
    <property type="component" value="Unassembled WGS sequence"/>
</dbReference>
<evidence type="ECO:0000256" key="6">
    <source>
        <dbReference type="ARBA" id="ARBA00023163"/>
    </source>
</evidence>
<keyword evidence="10" id="KW-1185">Reference proteome</keyword>
<evidence type="ECO:0000259" key="7">
    <source>
        <dbReference type="Pfam" id="PF04542"/>
    </source>
</evidence>
<dbReference type="SUPFAM" id="SSF54427">
    <property type="entry name" value="NTF2-like"/>
    <property type="match status" value="1"/>
</dbReference>